<dbReference type="InterPro" id="IPR018062">
    <property type="entry name" value="HTH_AraC-typ_CS"/>
</dbReference>
<dbReference type="InterPro" id="IPR018060">
    <property type="entry name" value="HTH_AraC"/>
</dbReference>
<dbReference type="RefSeq" id="WP_013410057.1">
    <property type="nucleotide sequence ID" value="NC_014655.1"/>
</dbReference>
<organism evidence="5 6">
    <name type="scientific">Leadbetterella byssophila (strain DSM 17132 / JCM 16389 / KACC 11308 / NBRC 106382 / 4M15)</name>
    <dbReference type="NCBI Taxonomy" id="649349"/>
    <lineage>
        <taxon>Bacteria</taxon>
        <taxon>Pseudomonadati</taxon>
        <taxon>Bacteroidota</taxon>
        <taxon>Cytophagia</taxon>
        <taxon>Cytophagales</taxon>
        <taxon>Leadbetterellaceae</taxon>
        <taxon>Leadbetterella</taxon>
    </lineage>
</organism>
<evidence type="ECO:0000313" key="5">
    <source>
        <dbReference type="EMBL" id="ADQ19032.1"/>
    </source>
</evidence>
<dbReference type="HOGENOM" id="CLU_042405_1_0_10"/>
<gene>
    <name evidence="5" type="ordered locus">Lbys_3381</name>
</gene>
<evidence type="ECO:0000256" key="2">
    <source>
        <dbReference type="ARBA" id="ARBA00023125"/>
    </source>
</evidence>
<protein>
    <submittedName>
        <fullName evidence="5">Transcriptional regulator, AraC family</fullName>
    </submittedName>
</protein>
<dbReference type="PANTHER" id="PTHR30146">
    <property type="entry name" value="LACI-RELATED TRANSCRIPTIONAL REPRESSOR"/>
    <property type="match status" value="1"/>
</dbReference>
<dbReference type="SUPFAM" id="SSF46689">
    <property type="entry name" value="Homeodomain-like"/>
    <property type="match status" value="2"/>
</dbReference>
<dbReference type="eggNOG" id="COG1609">
    <property type="taxonomic scope" value="Bacteria"/>
</dbReference>
<reference key="1">
    <citation type="submission" date="2010-11" db="EMBL/GenBank/DDBJ databases">
        <title>The complete genome of Leadbetterella byssophila DSM 17132.</title>
        <authorList>
            <consortium name="US DOE Joint Genome Institute (JGI-PGF)"/>
            <person name="Lucas S."/>
            <person name="Copeland A."/>
            <person name="Lapidus A."/>
            <person name="Glavina del Rio T."/>
            <person name="Dalin E."/>
            <person name="Tice H."/>
            <person name="Bruce D."/>
            <person name="Goodwin L."/>
            <person name="Pitluck S."/>
            <person name="Kyrpides N."/>
            <person name="Mavromatis K."/>
            <person name="Ivanova N."/>
            <person name="Teshima H."/>
            <person name="Brettin T."/>
            <person name="Detter J.C."/>
            <person name="Han C."/>
            <person name="Tapia R."/>
            <person name="Land M."/>
            <person name="Hauser L."/>
            <person name="Markowitz V."/>
            <person name="Cheng J.-F."/>
            <person name="Hugenholtz P."/>
            <person name="Woyke T."/>
            <person name="Wu D."/>
            <person name="Tindall B."/>
            <person name="Pomrenke H.G."/>
            <person name="Brambilla E."/>
            <person name="Klenk H.-P."/>
            <person name="Eisen J.A."/>
        </authorList>
    </citation>
    <scope>NUCLEOTIDE SEQUENCE [LARGE SCALE GENOMIC DNA]</scope>
    <source>
        <strain>DSM 17132</strain>
    </source>
</reference>
<name>E4RXT5_LEAB4</name>
<keyword evidence="6" id="KW-1185">Reference proteome</keyword>
<dbReference type="Gene3D" id="3.40.50.2300">
    <property type="match status" value="2"/>
</dbReference>
<dbReference type="CDD" id="cd01543">
    <property type="entry name" value="PBP1_XylR"/>
    <property type="match status" value="1"/>
</dbReference>
<dbReference type="EMBL" id="CP002305">
    <property type="protein sequence ID" value="ADQ19032.1"/>
    <property type="molecule type" value="Genomic_DNA"/>
</dbReference>
<sequence>MYKIILMIDFAESYSKELLRGIAKYSKEHGPWVFCRMPLFQRETIGMQGILEWAMEWGADGIIGQFYNDPTVIAFKEAGIPIIAQDFKERFTEIPNITGAHREAGIMGAEYFLKKGFKQFAFYGFKKIVWSRERAEGFENRVNKAGYKVHYFENDNSDSDNIWYYRPSALSQWLKSLPKPIALMACDDNQGQHITEACRHSGIAIPQEVAVLGVDNDEMICEFSDPPLSSIAQDAEFGGYQTAKLLEEMIKNKNTPTRDIVVKPTQVITRQSSDIYATNDHHIATVLKYIHQNLEKTIQVNDVVKQVPLSRRTLEKRFQSITGYPIYKYISNLRMEKVSNRLLETDMNVFEIALELGLNDTKNLSRQFKQMKGVPPSAYRKQFTGH</sequence>
<reference evidence="5 6" key="2">
    <citation type="journal article" date="2011" name="Stand. Genomic Sci.">
        <title>Complete genome sequence of Leadbetterella byssophila type strain (4M15).</title>
        <authorList>
            <person name="Abt B."/>
            <person name="Teshima H."/>
            <person name="Lucas S."/>
            <person name="Lapidus A."/>
            <person name="Del Rio T.G."/>
            <person name="Nolan M."/>
            <person name="Tice H."/>
            <person name="Cheng J.F."/>
            <person name="Pitluck S."/>
            <person name="Liolios K."/>
            <person name="Pagani I."/>
            <person name="Ivanova N."/>
            <person name="Mavromatis K."/>
            <person name="Pati A."/>
            <person name="Tapia R."/>
            <person name="Han C."/>
            <person name="Goodwin L."/>
            <person name="Chen A."/>
            <person name="Palaniappan K."/>
            <person name="Land M."/>
            <person name="Hauser L."/>
            <person name="Chang Y.J."/>
            <person name="Jeffries C.D."/>
            <person name="Rohde M."/>
            <person name="Goker M."/>
            <person name="Tindall B.J."/>
            <person name="Detter J.C."/>
            <person name="Woyke T."/>
            <person name="Bristow J."/>
            <person name="Eisen J.A."/>
            <person name="Markowitz V."/>
            <person name="Hugenholtz P."/>
            <person name="Klenk H.P."/>
            <person name="Kyrpides N.C."/>
        </authorList>
    </citation>
    <scope>NUCLEOTIDE SEQUENCE [LARGE SCALE GENOMIC DNA]</scope>
    <source>
        <strain evidence="6">DSM 17132 / JCM 16389 / KACC 11308 / NBRC 106382 / 4M15</strain>
    </source>
</reference>
<keyword evidence="3" id="KW-0804">Transcription</keyword>
<accession>E4RXT5</accession>
<dbReference type="Pfam" id="PF12833">
    <property type="entry name" value="HTH_18"/>
    <property type="match status" value="1"/>
</dbReference>
<dbReference type="OrthoDB" id="9797097at2"/>
<evidence type="ECO:0000259" key="4">
    <source>
        <dbReference type="PROSITE" id="PS01124"/>
    </source>
</evidence>
<dbReference type="AlphaFoldDB" id="E4RXT5"/>
<dbReference type="InterPro" id="IPR046335">
    <property type="entry name" value="LacI/GalR-like_sensor"/>
</dbReference>
<dbReference type="KEGG" id="lby:Lbys_3381"/>
<dbReference type="SUPFAM" id="SSF53822">
    <property type="entry name" value="Periplasmic binding protein-like I"/>
    <property type="match status" value="1"/>
</dbReference>
<dbReference type="Gene3D" id="1.10.10.60">
    <property type="entry name" value="Homeodomain-like"/>
    <property type="match status" value="1"/>
</dbReference>
<evidence type="ECO:0000256" key="1">
    <source>
        <dbReference type="ARBA" id="ARBA00023015"/>
    </source>
</evidence>
<dbReference type="PROSITE" id="PS00041">
    <property type="entry name" value="HTH_ARAC_FAMILY_1"/>
    <property type="match status" value="1"/>
</dbReference>
<dbReference type="InterPro" id="IPR028082">
    <property type="entry name" value="Peripla_BP_I"/>
</dbReference>
<dbReference type="PANTHER" id="PTHR30146:SF24">
    <property type="entry name" value="XYLOSE OPERON REGULATORY PROTEIN"/>
    <property type="match status" value="1"/>
</dbReference>
<keyword evidence="2" id="KW-0238">DNA-binding</keyword>
<dbReference type="InterPro" id="IPR009057">
    <property type="entry name" value="Homeodomain-like_sf"/>
</dbReference>
<dbReference type="GO" id="GO:0000976">
    <property type="term" value="F:transcription cis-regulatory region binding"/>
    <property type="evidence" value="ECO:0007669"/>
    <property type="project" value="TreeGrafter"/>
</dbReference>
<dbReference type="STRING" id="649349.Lbys_3381"/>
<dbReference type="GO" id="GO:0003700">
    <property type="term" value="F:DNA-binding transcription factor activity"/>
    <property type="evidence" value="ECO:0007669"/>
    <property type="project" value="InterPro"/>
</dbReference>
<dbReference type="Proteomes" id="UP000007435">
    <property type="component" value="Chromosome"/>
</dbReference>
<proteinExistence type="predicted"/>
<dbReference type="PROSITE" id="PS01124">
    <property type="entry name" value="HTH_ARAC_FAMILY_2"/>
    <property type="match status" value="1"/>
</dbReference>
<dbReference type="SMART" id="SM00342">
    <property type="entry name" value="HTH_ARAC"/>
    <property type="match status" value="1"/>
</dbReference>
<feature type="domain" description="HTH araC/xylS-type" evidence="4">
    <location>
        <begin position="284"/>
        <end position="382"/>
    </location>
</feature>
<dbReference type="Pfam" id="PF13377">
    <property type="entry name" value="Peripla_BP_3"/>
    <property type="match status" value="1"/>
</dbReference>
<evidence type="ECO:0000313" key="6">
    <source>
        <dbReference type="Proteomes" id="UP000007435"/>
    </source>
</evidence>
<evidence type="ECO:0000256" key="3">
    <source>
        <dbReference type="ARBA" id="ARBA00023163"/>
    </source>
</evidence>
<keyword evidence="1" id="KW-0805">Transcription regulation</keyword>
<dbReference type="eggNOG" id="COG2207">
    <property type="taxonomic scope" value="Bacteria"/>
</dbReference>